<dbReference type="EnsemblMetazoa" id="CPIJ009542-RA">
    <property type="protein sequence ID" value="CPIJ009542-PA"/>
    <property type="gene ID" value="CPIJ009542"/>
</dbReference>
<reference evidence="3" key="2">
    <citation type="submission" date="2020-05" db="UniProtKB">
        <authorList>
            <consortium name="EnsemblMetazoa"/>
        </authorList>
    </citation>
    <scope>IDENTIFICATION</scope>
    <source>
        <strain evidence="3">JHB</strain>
    </source>
</reference>
<dbReference type="InParanoid" id="B0WQP3"/>
<keyword evidence="4" id="KW-1185">Reference proteome</keyword>
<organism>
    <name type="scientific">Culex quinquefasciatus</name>
    <name type="common">Southern house mosquito</name>
    <name type="synonym">Culex pungens</name>
    <dbReference type="NCBI Taxonomy" id="7176"/>
    <lineage>
        <taxon>Eukaryota</taxon>
        <taxon>Metazoa</taxon>
        <taxon>Ecdysozoa</taxon>
        <taxon>Arthropoda</taxon>
        <taxon>Hexapoda</taxon>
        <taxon>Insecta</taxon>
        <taxon>Pterygota</taxon>
        <taxon>Neoptera</taxon>
        <taxon>Endopterygota</taxon>
        <taxon>Diptera</taxon>
        <taxon>Nematocera</taxon>
        <taxon>Culicoidea</taxon>
        <taxon>Culicidae</taxon>
        <taxon>Culicinae</taxon>
        <taxon>Culicini</taxon>
        <taxon>Culex</taxon>
        <taxon>Culex</taxon>
    </lineage>
</organism>
<name>B0WQP3_CULQU</name>
<dbReference type="KEGG" id="cqu:CpipJ_CPIJ009542"/>
<dbReference type="HOGENOM" id="CLU_1455795_0_0_1"/>
<feature type="compositionally biased region" description="Basic and acidic residues" evidence="1">
    <location>
        <begin position="149"/>
        <end position="159"/>
    </location>
</feature>
<feature type="compositionally biased region" description="Basic and acidic residues" evidence="1">
    <location>
        <begin position="166"/>
        <end position="186"/>
    </location>
</feature>
<feature type="region of interest" description="Disordered" evidence="1">
    <location>
        <begin position="149"/>
        <end position="186"/>
    </location>
</feature>
<dbReference type="VEuPathDB" id="VectorBase:CPIJ009542"/>
<dbReference type="AlphaFoldDB" id="B0WQP3"/>
<proteinExistence type="predicted"/>
<evidence type="ECO:0000256" key="1">
    <source>
        <dbReference type="SAM" id="MobiDB-lite"/>
    </source>
</evidence>
<feature type="compositionally biased region" description="Acidic residues" evidence="1">
    <location>
        <begin position="35"/>
        <end position="46"/>
    </location>
</feature>
<reference evidence="2" key="1">
    <citation type="submission" date="2007-03" db="EMBL/GenBank/DDBJ databases">
        <title>Annotation of Culex pipiens quinquefasciatus.</title>
        <authorList>
            <consortium name="The Broad Institute Genome Sequencing Platform"/>
            <person name="Atkinson P.W."/>
            <person name="Hemingway J."/>
            <person name="Christensen B.M."/>
            <person name="Higgs S."/>
            <person name="Kodira C."/>
            <person name="Hannick L."/>
            <person name="Megy K."/>
            <person name="O'Leary S."/>
            <person name="Pearson M."/>
            <person name="Haas B.J."/>
            <person name="Mauceli E."/>
            <person name="Wortman J.R."/>
            <person name="Lee N.H."/>
            <person name="Guigo R."/>
            <person name="Stanke M."/>
            <person name="Alvarado L."/>
            <person name="Amedeo P."/>
            <person name="Antoine C.H."/>
            <person name="Arensburger P."/>
            <person name="Bidwell S.L."/>
            <person name="Crawford M."/>
            <person name="Camaro F."/>
            <person name="Devon K."/>
            <person name="Engels R."/>
            <person name="Hammond M."/>
            <person name="Howarth C."/>
            <person name="Koehrsen M."/>
            <person name="Lawson D."/>
            <person name="Montgomery P."/>
            <person name="Nene V."/>
            <person name="Nusbaum C."/>
            <person name="Puiu D."/>
            <person name="Romero-Severson J."/>
            <person name="Severson D.W."/>
            <person name="Shumway M."/>
            <person name="Sisk P."/>
            <person name="Stolte C."/>
            <person name="Zeng Q."/>
            <person name="Eisenstadt E."/>
            <person name="Fraser-Liggett C."/>
            <person name="Strausberg R."/>
            <person name="Galagan J."/>
            <person name="Birren B."/>
            <person name="Collins F.H."/>
        </authorList>
    </citation>
    <scope>NUCLEOTIDE SEQUENCE [LARGE SCALE GENOMIC DNA]</scope>
    <source>
        <strain evidence="2">JHB</strain>
    </source>
</reference>
<accession>B0WQP3</accession>
<evidence type="ECO:0000313" key="4">
    <source>
        <dbReference type="Proteomes" id="UP000002320"/>
    </source>
</evidence>
<gene>
    <name evidence="3" type="primary">6041817</name>
    <name evidence="2" type="ORF">CpipJ_CPIJ009542</name>
</gene>
<feature type="region of interest" description="Disordered" evidence="1">
    <location>
        <begin position="108"/>
        <end position="137"/>
    </location>
</feature>
<feature type="region of interest" description="Disordered" evidence="1">
    <location>
        <begin position="21"/>
        <end position="47"/>
    </location>
</feature>
<dbReference type="Proteomes" id="UP000002320">
    <property type="component" value="Unassembled WGS sequence"/>
</dbReference>
<dbReference type="EMBL" id="DS232043">
    <property type="protein sequence ID" value="EDS32962.1"/>
    <property type="molecule type" value="Genomic_DNA"/>
</dbReference>
<protein>
    <submittedName>
        <fullName evidence="2 3">Uncharacterized protein</fullName>
    </submittedName>
</protein>
<sequence>MRERDCTRDAFRLLNEYADDLCGKVGESPPKEQPAEEGAEEKEEDISVQVQKLALAAKRRRRIGGHRCEEHLLYHGQPEGHHGRRRQAVQLVLSEGTENVHDHLQPAVQQRTGAREHDQRATEMISAKNRGNKTNLKHPELAVIVEFCTRKDEDAKSQESTESAEYNEKESDKKVAEKGEAMDKEK</sequence>
<evidence type="ECO:0000313" key="2">
    <source>
        <dbReference type="EMBL" id="EDS32962.1"/>
    </source>
</evidence>
<evidence type="ECO:0000313" key="3">
    <source>
        <dbReference type="EnsemblMetazoa" id="CPIJ009542-PA"/>
    </source>
</evidence>